<accession>A0A1H9MQU5</accession>
<dbReference type="Gene3D" id="1.10.390.30">
    <property type="entry name" value="Peptidase M60, enhancin-like domain 3"/>
    <property type="match status" value="1"/>
</dbReference>
<dbReference type="Proteomes" id="UP000199572">
    <property type="component" value="Unassembled WGS sequence"/>
</dbReference>
<evidence type="ECO:0000313" key="2">
    <source>
        <dbReference type="Proteomes" id="UP000199572"/>
    </source>
</evidence>
<dbReference type="EMBL" id="FOGG01000006">
    <property type="protein sequence ID" value="SER25513.1"/>
    <property type="molecule type" value="Genomic_DNA"/>
</dbReference>
<protein>
    <submittedName>
        <fullName evidence="1">Uncharacterized protein</fullName>
    </submittedName>
</protein>
<keyword evidence="2" id="KW-1185">Reference proteome</keyword>
<evidence type="ECO:0000313" key="1">
    <source>
        <dbReference type="EMBL" id="SER25513.1"/>
    </source>
</evidence>
<reference evidence="1 2" key="1">
    <citation type="submission" date="2016-10" db="EMBL/GenBank/DDBJ databases">
        <authorList>
            <person name="de Groot N.N."/>
        </authorList>
    </citation>
    <scope>NUCLEOTIDE SEQUENCE [LARGE SCALE GENOMIC DNA]</scope>
    <source>
        <strain evidence="1 2">DSM 18610</strain>
    </source>
</reference>
<dbReference type="InterPro" id="IPR042279">
    <property type="entry name" value="Pep_M60_3"/>
</dbReference>
<proteinExistence type="predicted"/>
<organism evidence="1 2">
    <name type="scientific">Pedobacter rhizosphaerae</name>
    <dbReference type="NCBI Taxonomy" id="390241"/>
    <lineage>
        <taxon>Bacteria</taxon>
        <taxon>Pseudomonadati</taxon>
        <taxon>Bacteroidota</taxon>
        <taxon>Sphingobacteriia</taxon>
        <taxon>Sphingobacteriales</taxon>
        <taxon>Sphingobacteriaceae</taxon>
        <taxon>Pedobacter</taxon>
    </lineage>
</organism>
<dbReference type="AlphaFoldDB" id="A0A1H9MQU5"/>
<gene>
    <name evidence="1" type="ORF">SAMN04488023_10677</name>
</gene>
<name>A0A1H9MQU5_9SPHI</name>
<sequence length="51" mass="5876">MSYFMLRLCAVSGKHLIVFFKKWGVVYENVYTQIAGLNSHQPDKEPSTLNN</sequence>